<evidence type="ECO:0000313" key="10">
    <source>
        <dbReference type="Proteomes" id="UP001590951"/>
    </source>
</evidence>
<feature type="compositionally biased region" description="Basic and acidic residues" evidence="6">
    <location>
        <begin position="355"/>
        <end position="371"/>
    </location>
</feature>
<name>A0ABR4BID8_9LECA</name>
<accession>A0ABR4BID8</accession>
<feature type="region of interest" description="Disordered" evidence="6">
    <location>
        <begin position="348"/>
        <end position="371"/>
    </location>
</feature>
<keyword evidence="4 7" id="KW-0472">Membrane</keyword>
<evidence type="ECO:0000256" key="5">
    <source>
        <dbReference type="ARBA" id="ARBA00038359"/>
    </source>
</evidence>
<feature type="domain" description="Rhodopsin" evidence="8">
    <location>
        <begin position="46"/>
        <end position="274"/>
    </location>
</feature>
<keyword evidence="2 7" id="KW-0812">Transmembrane</keyword>
<evidence type="ECO:0000256" key="3">
    <source>
        <dbReference type="ARBA" id="ARBA00022989"/>
    </source>
</evidence>
<feature type="transmembrane region" description="Helical" evidence="7">
    <location>
        <begin position="92"/>
        <end position="117"/>
    </location>
</feature>
<protein>
    <recommendedName>
        <fullName evidence="8">Rhodopsin domain-containing protein</fullName>
    </recommendedName>
</protein>
<feature type="transmembrane region" description="Helical" evidence="7">
    <location>
        <begin position="129"/>
        <end position="150"/>
    </location>
</feature>
<evidence type="ECO:0000259" key="8">
    <source>
        <dbReference type="Pfam" id="PF20684"/>
    </source>
</evidence>
<proteinExistence type="inferred from homology"/>
<comment type="caution">
    <text evidence="9">The sequence shown here is derived from an EMBL/GenBank/DDBJ whole genome shotgun (WGS) entry which is preliminary data.</text>
</comment>
<dbReference type="Proteomes" id="UP001590951">
    <property type="component" value="Unassembled WGS sequence"/>
</dbReference>
<evidence type="ECO:0000256" key="6">
    <source>
        <dbReference type="SAM" id="MobiDB-lite"/>
    </source>
</evidence>
<sequence>MAPHSPAYGGSGPILVCVSWMELLLTTIIIAVRAYTKIKLVPRGGWWALFRAICAWAVGVFNGIAYTVAARFGMGNHESNLSDHDFSRAMHWVWVGNATTLISISFGKIAVVAFLLTIQGETYRTKRHLLYFLCTSTVLLNLTTVIIIFLQCDPPRKLWEPELPGNCNMEEVNGKVGYVGGAYGAFVDLALAVYSVSLVYNLQIGKRMKLGISTLMAAGVFSAVCATVKTVEVARVADASDRTYVLTPLALWGATEMWMVIIACSVPACWPLAAHLFRKAKSRSAKPKCKTSGPDNHRAFQLHDMGDSYHASAEGRRDMSGENSLLENGIMMRKDLSVQQELEREVSIPGLRKKSSAEDDMRDAISAAERV</sequence>
<feature type="transmembrane region" description="Helical" evidence="7">
    <location>
        <begin position="214"/>
        <end position="237"/>
    </location>
</feature>
<dbReference type="InterPro" id="IPR052337">
    <property type="entry name" value="SAT4-like"/>
</dbReference>
<organism evidence="9 10">
    <name type="scientific">Lepraria finkii</name>
    <dbReference type="NCBI Taxonomy" id="1340010"/>
    <lineage>
        <taxon>Eukaryota</taxon>
        <taxon>Fungi</taxon>
        <taxon>Dikarya</taxon>
        <taxon>Ascomycota</taxon>
        <taxon>Pezizomycotina</taxon>
        <taxon>Lecanoromycetes</taxon>
        <taxon>OSLEUM clade</taxon>
        <taxon>Lecanoromycetidae</taxon>
        <taxon>Lecanorales</taxon>
        <taxon>Lecanorineae</taxon>
        <taxon>Stereocaulaceae</taxon>
        <taxon>Lepraria</taxon>
    </lineage>
</organism>
<evidence type="ECO:0000256" key="1">
    <source>
        <dbReference type="ARBA" id="ARBA00004141"/>
    </source>
</evidence>
<reference evidence="9 10" key="1">
    <citation type="submission" date="2024-09" db="EMBL/GenBank/DDBJ databases">
        <title>Rethinking Asexuality: The Enigmatic Case of Functional Sexual Genes in Lepraria (Stereocaulaceae).</title>
        <authorList>
            <person name="Doellman M."/>
            <person name="Sun Y."/>
            <person name="Barcenas-Pena A."/>
            <person name="Lumbsch H.T."/>
            <person name="Grewe F."/>
        </authorList>
    </citation>
    <scope>NUCLEOTIDE SEQUENCE [LARGE SCALE GENOMIC DNA]</scope>
    <source>
        <strain evidence="9 10">Grewe 0041</strain>
    </source>
</reference>
<dbReference type="EMBL" id="JBHFEH010000006">
    <property type="protein sequence ID" value="KAL2057152.1"/>
    <property type="molecule type" value="Genomic_DNA"/>
</dbReference>
<keyword evidence="3 7" id="KW-1133">Transmembrane helix</keyword>
<dbReference type="PANTHER" id="PTHR33048:SF165">
    <property type="entry name" value="INTEGRAL MEMBRANE PROTEIN"/>
    <property type="match status" value="1"/>
</dbReference>
<comment type="subcellular location">
    <subcellularLocation>
        <location evidence="1">Membrane</location>
        <topology evidence="1">Multi-pass membrane protein</topology>
    </subcellularLocation>
</comment>
<feature type="transmembrane region" description="Helical" evidence="7">
    <location>
        <begin position="12"/>
        <end position="36"/>
    </location>
</feature>
<evidence type="ECO:0000256" key="2">
    <source>
        <dbReference type="ARBA" id="ARBA00022692"/>
    </source>
</evidence>
<feature type="transmembrane region" description="Helical" evidence="7">
    <location>
        <begin position="182"/>
        <end position="202"/>
    </location>
</feature>
<dbReference type="InterPro" id="IPR049326">
    <property type="entry name" value="Rhodopsin_dom_fungi"/>
</dbReference>
<comment type="similarity">
    <text evidence="5">Belongs to the SAT4 family.</text>
</comment>
<feature type="transmembrane region" description="Helical" evidence="7">
    <location>
        <begin position="48"/>
        <end position="72"/>
    </location>
</feature>
<gene>
    <name evidence="9" type="ORF">ABVK25_002891</name>
</gene>
<evidence type="ECO:0000256" key="4">
    <source>
        <dbReference type="ARBA" id="ARBA00023136"/>
    </source>
</evidence>
<evidence type="ECO:0000256" key="7">
    <source>
        <dbReference type="SAM" id="Phobius"/>
    </source>
</evidence>
<dbReference type="PANTHER" id="PTHR33048">
    <property type="entry name" value="PTH11-LIKE INTEGRAL MEMBRANE PROTEIN (AFU_ORTHOLOGUE AFUA_5G11245)"/>
    <property type="match status" value="1"/>
</dbReference>
<feature type="transmembrane region" description="Helical" evidence="7">
    <location>
        <begin position="257"/>
        <end position="277"/>
    </location>
</feature>
<evidence type="ECO:0000313" key="9">
    <source>
        <dbReference type="EMBL" id="KAL2057152.1"/>
    </source>
</evidence>
<keyword evidence="10" id="KW-1185">Reference proteome</keyword>
<dbReference type="Pfam" id="PF20684">
    <property type="entry name" value="Fung_rhodopsin"/>
    <property type="match status" value="1"/>
</dbReference>